<sequence>MWAAAGVVALGFLIALEIAARNYHLPGPIAHQAREAIFVPASGPLL</sequence>
<proteinExistence type="predicted"/>
<name>A0ABW9P337_9ACTN</name>
<evidence type="ECO:0000313" key="2">
    <source>
        <dbReference type="EMBL" id="MQS40011.1"/>
    </source>
</evidence>
<dbReference type="EMBL" id="VDEQ01000395">
    <property type="protein sequence ID" value="MQS40011.1"/>
    <property type="molecule type" value="Genomic_DNA"/>
</dbReference>
<keyword evidence="3" id="KW-1185">Reference proteome</keyword>
<feature type="non-terminal residue" evidence="2">
    <location>
        <position position="46"/>
    </location>
</feature>
<gene>
    <name evidence="2" type="ORF">FFZ77_31840</name>
</gene>
<evidence type="ECO:0000259" key="1">
    <source>
        <dbReference type="Pfam" id="PF19356"/>
    </source>
</evidence>
<reference evidence="2 3" key="1">
    <citation type="submission" date="2019-06" db="EMBL/GenBank/DDBJ databases">
        <title>Comparative genomics and metabolomics analyses of clavulanic acid producing Streptomyces species provides insight into specialized metabolism and evolution of beta-lactam biosynthetic gene clusters.</title>
        <authorList>
            <person name="Moore M.A."/>
            <person name="Cruz-Morales P."/>
            <person name="Barona Gomez F."/>
            <person name="Kapil T."/>
        </authorList>
    </citation>
    <scope>NUCLEOTIDE SEQUENCE [LARGE SCALE GENOMIC DNA]</scope>
    <source>
        <strain evidence="2 3">T-272</strain>
    </source>
</reference>
<comment type="caution">
    <text evidence="2">The sequence shown here is derived from an EMBL/GenBank/DDBJ whole genome shotgun (WGS) entry which is preliminary data.</text>
</comment>
<dbReference type="Pfam" id="PF19356">
    <property type="entry name" value="DUF5933"/>
    <property type="match status" value="1"/>
</dbReference>
<feature type="domain" description="DUF5933" evidence="1">
    <location>
        <begin position="1"/>
        <end position="46"/>
    </location>
</feature>
<organism evidence="2 3">
    <name type="scientific">Streptomyces katsurahamanus</name>
    <dbReference type="NCBI Taxonomy" id="2577098"/>
    <lineage>
        <taxon>Bacteria</taxon>
        <taxon>Bacillati</taxon>
        <taxon>Actinomycetota</taxon>
        <taxon>Actinomycetes</taxon>
        <taxon>Kitasatosporales</taxon>
        <taxon>Streptomycetaceae</taxon>
        <taxon>Streptomyces</taxon>
    </lineage>
</organism>
<dbReference type="Proteomes" id="UP000460558">
    <property type="component" value="Unassembled WGS sequence"/>
</dbReference>
<evidence type="ECO:0000313" key="3">
    <source>
        <dbReference type="Proteomes" id="UP000460558"/>
    </source>
</evidence>
<accession>A0ABW9P337</accession>
<dbReference type="InterPro" id="IPR045977">
    <property type="entry name" value="DUF5933"/>
</dbReference>
<protein>
    <submittedName>
        <fullName evidence="2">Inositol phosphorylceramide synthase</fullName>
    </submittedName>
</protein>